<evidence type="ECO:0008006" key="3">
    <source>
        <dbReference type="Google" id="ProtNLM"/>
    </source>
</evidence>
<dbReference type="InParanoid" id="A0A0D0B2B6"/>
<evidence type="ECO:0000313" key="2">
    <source>
        <dbReference type="Proteomes" id="UP000054485"/>
    </source>
</evidence>
<dbReference type="AlphaFoldDB" id="A0A0D0B2B6"/>
<dbReference type="STRING" id="930992.A0A0D0B2B6"/>
<accession>A0A0D0B2B6</accession>
<keyword evidence="2" id="KW-1185">Reference proteome</keyword>
<sequence length="520" mass="57923">MVFNAAQDLANTGSLSRKMVPEEMLLTLQQEVCALEKKRKELLARLEETNTSLVEVQTLLTRKTSQAHTVQNLLAPVSRLPDEVLLAVFEEAVRSQEQGQITRTEIAISYTSHHWRQVTVNAPRLWNSLCIRAEVPVAMLQIYLSRSSNIPLTIEFRERETAWPGADKRSMAHLGSALDAIWPSVPRWRRIVVLHRSYPYFTHVFRELRKAAPLKMLQSISMRSPGVCGPCPLLLGDSAPALESLEVEDMPLPPPVTQTFDAARYSVAGLTTLRLRVHGMGVGSSHAATDPSAFRALIGSAPMLSTLEIYGQPINFGQERVDEEDVLPLEIPRLRTLVLRPGTQHPRDLRHFISVIKAPTLRQFELVYPDNAPPGQDVSDLLFDPFPLARFPCVETVRLHNAVHADTVATFMNAFPVAARITFGSPDAGCLFENQTSSKTHSPWTSSHIQHLTVISPLHNTLLQMYEWLLSVASQGHRLPTITLEGPIRGIDSLEFLTQSSKLASCTEVRLRGIDRSTSG</sequence>
<dbReference type="HOGENOM" id="CLU_028125_0_0_1"/>
<protein>
    <recommendedName>
        <fullName evidence="3">F-box domain-containing protein</fullName>
    </recommendedName>
</protein>
<name>A0A0D0B2B6_9AGAM</name>
<gene>
    <name evidence="1" type="ORF">CY34DRAFT_106112</name>
</gene>
<dbReference type="OrthoDB" id="3219769at2759"/>
<dbReference type="EMBL" id="KN835196">
    <property type="protein sequence ID" value="KIK44164.1"/>
    <property type="molecule type" value="Genomic_DNA"/>
</dbReference>
<reference evidence="2" key="2">
    <citation type="submission" date="2015-01" db="EMBL/GenBank/DDBJ databases">
        <title>Evolutionary Origins and Diversification of the Mycorrhizal Mutualists.</title>
        <authorList>
            <consortium name="DOE Joint Genome Institute"/>
            <consortium name="Mycorrhizal Genomics Consortium"/>
            <person name="Kohler A."/>
            <person name="Kuo A."/>
            <person name="Nagy L.G."/>
            <person name="Floudas D."/>
            <person name="Copeland A."/>
            <person name="Barry K.W."/>
            <person name="Cichocki N."/>
            <person name="Veneault-Fourrey C."/>
            <person name="LaButti K."/>
            <person name="Lindquist E.A."/>
            <person name="Lipzen A."/>
            <person name="Lundell T."/>
            <person name="Morin E."/>
            <person name="Murat C."/>
            <person name="Riley R."/>
            <person name="Ohm R."/>
            <person name="Sun H."/>
            <person name="Tunlid A."/>
            <person name="Henrissat B."/>
            <person name="Grigoriev I.V."/>
            <person name="Hibbett D.S."/>
            <person name="Martin F."/>
        </authorList>
    </citation>
    <scope>NUCLEOTIDE SEQUENCE [LARGE SCALE GENOMIC DNA]</scope>
    <source>
        <strain evidence="2">UH-Slu-Lm8-n1</strain>
    </source>
</reference>
<proteinExistence type="predicted"/>
<organism evidence="1 2">
    <name type="scientific">Suillus luteus UH-Slu-Lm8-n1</name>
    <dbReference type="NCBI Taxonomy" id="930992"/>
    <lineage>
        <taxon>Eukaryota</taxon>
        <taxon>Fungi</taxon>
        <taxon>Dikarya</taxon>
        <taxon>Basidiomycota</taxon>
        <taxon>Agaricomycotina</taxon>
        <taxon>Agaricomycetes</taxon>
        <taxon>Agaricomycetidae</taxon>
        <taxon>Boletales</taxon>
        <taxon>Suillineae</taxon>
        <taxon>Suillaceae</taxon>
        <taxon>Suillus</taxon>
    </lineage>
</organism>
<dbReference type="Proteomes" id="UP000054485">
    <property type="component" value="Unassembled WGS sequence"/>
</dbReference>
<reference evidence="1 2" key="1">
    <citation type="submission" date="2014-04" db="EMBL/GenBank/DDBJ databases">
        <authorList>
            <consortium name="DOE Joint Genome Institute"/>
            <person name="Kuo A."/>
            <person name="Ruytinx J."/>
            <person name="Rineau F."/>
            <person name="Colpaert J."/>
            <person name="Kohler A."/>
            <person name="Nagy L.G."/>
            <person name="Floudas D."/>
            <person name="Copeland A."/>
            <person name="Barry K.W."/>
            <person name="Cichocki N."/>
            <person name="Veneault-Fourrey C."/>
            <person name="LaButti K."/>
            <person name="Lindquist E.A."/>
            <person name="Lipzen A."/>
            <person name="Lundell T."/>
            <person name="Morin E."/>
            <person name="Murat C."/>
            <person name="Sun H."/>
            <person name="Tunlid A."/>
            <person name="Henrissat B."/>
            <person name="Grigoriev I.V."/>
            <person name="Hibbett D.S."/>
            <person name="Martin F."/>
            <person name="Nordberg H.P."/>
            <person name="Cantor M.N."/>
            <person name="Hua S.X."/>
        </authorList>
    </citation>
    <scope>NUCLEOTIDE SEQUENCE [LARGE SCALE GENOMIC DNA]</scope>
    <source>
        <strain evidence="1 2">UH-Slu-Lm8-n1</strain>
    </source>
</reference>
<evidence type="ECO:0000313" key="1">
    <source>
        <dbReference type="EMBL" id="KIK44164.1"/>
    </source>
</evidence>